<evidence type="ECO:0000313" key="2">
    <source>
        <dbReference type="Proteomes" id="UP001233999"/>
    </source>
</evidence>
<feature type="non-terminal residue" evidence="1">
    <location>
        <position position="1"/>
    </location>
</feature>
<reference evidence="1" key="2">
    <citation type="submission" date="2023-05" db="EMBL/GenBank/DDBJ databases">
        <authorList>
            <person name="Fouks B."/>
        </authorList>
    </citation>
    <scope>NUCLEOTIDE SEQUENCE</scope>
    <source>
        <strain evidence="1">Stay&amp;Tobe</strain>
        <tissue evidence="1">Testes</tissue>
    </source>
</reference>
<keyword evidence="2" id="KW-1185">Reference proteome</keyword>
<evidence type="ECO:0000313" key="1">
    <source>
        <dbReference type="EMBL" id="KAJ9577357.1"/>
    </source>
</evidence>
<feature type="non-terminal residue" evidence="1">
    <location>
        <position position="73"/>
    </location>
</feature>
<comment type="caution">
    <text evidence="1">The sequence shown here is derived from an EMBL/GenBank/DDBJ whole genome shotgun (WGS) entry which is preliminary data.</text>
</comment>
<accession>A0AAD7ZBN9</accession>
<sequence length="73" mass="8397">PGFLGVAYSLLQRAAGYIPRYKCAKKSHNSDWRNLELWLRMNTTVFETAVSWKHESYETIGTVKQISSSVFNI</sequence>
<dbReference type="AlphaFoldDB" id="A0AAD7ZBN9"/>
<organism evidence="1 2">
    <name type="scientific">Diploptera punctata</name>
    <name type="common">Pacific beetle cockroach</name>
    <dbReference type="NCBI Taxonomy" id="6984"/>
    <lineage>
        <taxon>Eukaryota</taxon>
        <taxon>Metazoa</taxon>
        <taxon>Ecdysozoa</taxon>
        <taxon>Arthropoda</taxon>
        <taxon>Hexapoda</taxon>
        <taxon>Insecta</taxon>
        <taxon>Pterygota</taxon>
        <taxon>Neoptera</taxon>
        <taxon>Polyneoptera</taxon>
        <taxon>Dictyoptera</taxon>
        <taxon>Blattodea</taxon>
        <taxon>Blaberoidea</taxon>
        <taxon>Blaberidae</taxon>
        <taxon>Diplopterinae</taxon>
        <taxon>Diploptera</taxon>
    </lineage>
</organism>
<name>A0AAD7ZBN9_DIPPU</name>
<reference evidence="1" key="1">
    <citation type="journal article" date="2023" name="IScience">
        <title>Live-bearing cockroach genome reveals convergent evolutionary mechanisms linked to viviparity in insects and beyond.</title>
        <authorList>
            <person name="Fouks B."/>
            <person name="Harrison M.C."/>
            <person name="Mikhailova A.A."/>
            <person name="Marchal E."/>
            <person name="English S."/>
            <person name="Carruthers M."/>
            <person name="Jennings E.C."/>
            <person name="Chiamaka E.L."/>
            <person name="Frigard R.A."/>
            <person name="Pippel M."/>
            <person name="Attardo G.M."/>
            <person name="Benoit J.B."/>
            <person name="Bornberg-Bauer E."/>
            <person name="Tobe S.S."/>
        </authorList>
    </citation>
    <scope>NUCLEOTIDE SEQUENCE</scope>
    <source>
        <strain evidence="1">Stay&amp;Tobe</strain>
    </source>
</reference>
<proteinExistence type="predicted"/>
<dbReference type="EMBL" id="JASPKZ010009365">
    <property type="protein sequence ID" value="KAJ9577357.1"/>
    <property type="molecule type" value="Genomic_DNA"/>
</dbReference>
<dbReference type="Proteomes" id="UP001233999">
    <property type="component" value="Unassembled WGS sequence"/>
</dbReference>
<gene>
    <name evidence="1" type="ORF">L9F63_006101</name>
</gene>
<protein>
    <submittedName>
        <fullName evidence="1">Uncharacterized protein</fullName>
    </submittedName>
</protein>